<keyword evidence="2" id="KW-1134">Transmembrane beta strand</keyword>
<dbReference type="Gene3D" id="1.20.1600.10">
    <property type="entry name" value="Outer membrane efflux proteins (OEP)"/>
    <property type="match status" value="1"/>
</dbReference>
<proteinExistence type="inferred from homology"/>
<dbReference type="GO" id="GO:0005886">
    <property type="term" value="C:plasma membrane"/>
    <property type="evidence" value="ECO:0007669"/>
    <property type="project" value="UniProtKB-SubCell"/>
</dbReference>
<keyword evidence="2" id="KW-0472">Membrane</keyword>
<dbReference type="EMBL" id="NJGU01000010">
    <property type="protein sequence ID" value="OWY27608.1"/>
    <property type="molecule type" value="Genomic_DNA"/>
</dbReference>
<keyword evidence="2" id="KW-0812">Transmembrane</keyword>
<dbReference type="InterPro" id="IPR003423">
    <property type="entry name" value="OMP_efflux"/>
</dbReference>
<keyword evidence="2" id="KW-0564">Palmitate</keyword>
<gene>
    <name evidence="3" type="ORF">CEJ42_18785</name>
</gene>
<dbReference type="Proteomes" id="UP000197596">
    <property type="component" value="Unassembled WGS sequence"/>
</dbReference>
<comment type="caution">
    <text evidence="3">The sequence shown here is derived from an EMBL/GenBank/DDBJ whole genome shotgun (WGS) entry which is preliminary data.</text>
</comment>
<keyword evidence="2" id="KW-0449">Lipoprotein</keyword>
<dbReference type="GO" id="GO:0015562">
    <property type="term" value="F:efflux transmembrane transporter activity"/>
    <property type="evidence" value="ECO:0007669"/>
    <property type="project" value="InterPro"/>
</dbReference>
<dbReference type="PANTHER" id="PTHR30203">
    <property type="entry name" value="OUTER MEMBRANE CATION EFFLUX PROTEIN"/>
    <property type="match status" value="1"/>
</dbReference>
<protein>
    <submittedName>
        <fullName evidence="3">Multidrug transporter</fullName>
    </submittedName>
</protein>
<dbReference type="Pfam" id="PF02321">
    <property type="entry name" value="OEP"/>
    <property type="match status" value="2"/>
</dbReference>
<dbReference type="NCBIfam" id="TIGR01845">
    <property type="entry name" value="outer_NodT"/>
    <property type="match status" value="1"/>
</dbReference>
<dbReference type="PANTHER" id="PTHR30203:SF32">
    <property type="entry name" value="CATION EFFLUX SYSTEM PROTEIN CUSC"/>
    <property type="match status" value="1"/>
</dbReference>
<reference evidence="3 4" key="1">
    <citation type="submission" date="2017-06" db="EMBL/GenBank/DDBJ databases">
        <title>Herbaspirillum phytohormonus sp. nov., isolated from the root nodule of Robinia pseudoacacia in lead-zinc mine.</title>
        <authorList>
            <person name="Fan M."/>
            <person name="Lin Y."/>
        </authorList>
    </citation>
    <scope>NUCLEOTIDE SEQUENCE [LARGE SCALE GENOMIC DNA]</scope>
    <source>
        <strain evidence="3 4">HZ10</strain>
    </source>
</reference>
<accession>A0A246WMX9</accession>
<evidence type="ECO:0000256" key="2">
    <source>
        <dbReference type="RuleBase" id="RU362097"/>
    </source>
</evidence>
<sequence>MRLTTMRTISHSSRRATDMKTITSAICLALATLAAGCSLQPVYQRPAAPVAAGYPAGPAYAAPGPAASAATPPAAVDIDWRDFLRDARLQRLVEIALANNRDLRVAALNVEKVQAQYRVQRASLVPQLDAGADLAASRKPASVSSSGKTTYAHDYSANLGVSWELDFFGRIRSLSDAALQQYFASGYARQAARIALISQVADQYLTLLADDEQLQVTKDTLDAARQTYGIMKLQFDTGTLSELDLRLSQTTLEQAQISYSAQLRTRAQAENALVLLIGQNLPADLPPAATLEQQSLLSDIPAGLPSDLLRQRPDILQAESALRAENANIGAARAAFFPTISLTGSAGSMSSTLGGLFATGSGAWSFAPSVSLPIFSGGANQANLDAARVQKSIAVAQYEKAIQAAFKEVADGLAARGTYDDQLAAQQRFASAQQRRLELAQLMYDNGADSYLNVLTAHTDLYNARQSLITARLGRLTNLVDLYRALGGGWHAQQMQYAQEQP</sequence>
<organism evidence="3 4">
    <name type="scientific">Herbaspirillum robiniae</name>
    <dbReference type="NCBI Taxonomy" id="2014887"/>
    <lineage>
        <taxon>Bacteria</taxon>
        <taxon>Pseudomonadati</taxon>
        <taxon>Pseudomonadota</taxon>
        <taxon>Betaproteobacteria</taxon>
        <taxon>Burkholderiales</taxon>
        <taxon>Oxalobacteraceae</taxon>
        <taxon>Herbaspirillum</taxon>
    </lineage>
</organism>
<name>A0A246WMX9_9BURK</name>
<comment type="subcellular location">
    <subcellularLocation>
        <location evidence="2">Cell membrane</location>
        <topology evidence="2">Lipid-anchor</topology>
    </subcellularLocation>
</comment>
<evidence type="ECO:0000313" key="3">
    <source>
        <dbReference type="EMBL" id="OWY27608.1"/>
    </source>
</evidence>
<evidence type="ECO:0000256" key="1">
    <source>
        <dbReference type="ARBA" id="ARBA00007613"/>
    </source>
</evidence>
<comment type="similarity">
    <text evidence="1 2">Belongs to the outer membrane factor (OMF) (TC 1.B.17) family.</text>
</comment>
<evidence type="ECO:0000313" key="4">
    <source>
        <dbReference type="Proteomes" id="UP000197596"/>
    </source>
</evidence>
<dbReference type="InterPro" id="IPR010131">
    <property type="entry name" value="MdtP/NodT-like"/>
</dbReference>
<dbReference type="SUPFAM" id="SSF56954">
    <property type="entry name" value="Outer membrane efflux proteins (OEP)"/>
    <property type="match status" value="1"/>
</dbReference>
<dbReference type="Gene3D" id="2.20.200.10">
    <property type="entry name" value="Outer membrane efflux proteins (OEP)"/>
    <property type="match status" value="1"/>
</dbReference>
<dbReference type="AlphaFoldDB" id="A0A246WMX9"/>